<sequence>MEKECDVEGFFHHANEGISTDDDTAAKEDVQEYKYNYLTEQWGLEDISRYNNGGFHPIHIEDVLDDRYEVVHKLGSGGFGIVWLCRDRHLEKWRAVKVMTADHSLNSAEAKTFEFLKQNSSLDELVKNHIAIPLDSFWIDGPNGRHLCFVLPVYGCTVSRWRSRLDSVNPKTAELSKKICQQLTEGLEFLHGHGLCHGDLRPSNILMKLDQDALSQLNQAQMLELVEEPEAYEVQTTSGVDPRPRGPEYCVLPLTSEWCEKLMVEEIAITDFGESFLMSSARQSTGIPTSYAAPEILFRQPVGIEVDIWSLACTFYEIRTGQSLFGGSFWGSTFEMIVYELEVVLGPLPNLYKKVWDEEGFEGPDHIVRVIEDAGSVVKMAATCSLASLNCARTDITDDTGYDDVFEAMLGKKRIKYAPCIGEGVGKPPVEYRYEEEEVRDLADLLRQMLQYHSENRISAKVIKGHRWLQGKEVSMTIHTGLWYLLDIFRKYVKVSAQ</sequence>
<name>A0A553I655_9PEZI</name>
<dbReference type="Pfam" id="PF00069">
    <property type="entry name" value="Pkinase"/>
    <property type="match status" value="2"/>
</dbReference>
<keyword evidence="18" id="KW-1185">Reference proteome</keyword>
<evidence type="ECO:0000256" key="6">
    <source>
        <dbReference type="ARBA" id="ARBA00022527"/>
    </source>
</evidence>
<keyword evidence="7" id="KW-0808">Transferase</keyword>
<keyword evidence="6" id="KW-0723">Serine/threonine-protein kinase</keyword>
<dbReference type="OrthoDB" id="5979581at2759"/>
<evidence type="ECO:0000256" key="2">
    <source>
        <dbReference type="ARBA" id="ARBA00011534"/>
    </source>
</evidence>
<proteinExistence type="predicted"/>
<evidence type="ECO:0000256" key="5">
    <source>
        <dbReference type="ARBA" id="ARBA00019973"/>
    </source>
</evidence>
<organism evidence="17 18">
    <name type="scientific">Xylaria flabelliformis</name>
    <dbReference type="NCBI Taxonomy" id="2512241"/>
    <lineage>
        <taxon>Eukaryota</taxon>
        <taxon>Fungi</taxon>
        <taxon>Dikarya</taxon>
        <taxon>Ascomycota</taxon>
        <taxon>Pezizomycotina</taxon>
        <taxon>Sordariomycetes</taxon>
        <taxon>Xylariomycetidae</taxon>
        <taxon>Xylariales</taxon>
        <taxon>Xylariaceae</taxon>
        <taxon>Xylaria</taxon>
    </lineage>
</organism>
<dbReference type="InterPro" id="IPR000719">
    <property type="entry name" value="Prot_kinase_dom"/>
</dbReference>
<protein>
    <recommendedName>
        <fullName evidence="5">EKC/KEOPS complex subunit BUD32</fullName>
        <ecNumber evidence="3">2.7.11.1</ecNumber>
    </recommendedName>
    <alternativeName>
        <fullName evidence="11 12">Atypical Serine/threonine protein kinase BUD32</fullName>
    </alternativeName>
    <alternativeName>
        <fullName evidence="4">EKC/KEOPS complex subunit bud32</fullName>
    </alternativeName>
</protein>
<comment type="catalytic activity">
    <reaction evidence="13">
        <text>L-threonyl-[protein] + ATP = O-phospho-L-threonyl-[protein] + ADP + H(+)</text>
        <dbReference type="Rhea" id="RHEA:46608"/>
        <dbReference type="Rhea" id="RHEA-COMP:11060"/>
        <dbReference type="Rhea" id="RHEA-COMP:11605"/>
        <dbReference type="ChEBI" id="CHEBI:15378"/>
        <dbReference type="ChEBI" id="CHEBI:30013"/>
        <dbReference type="ChEBI" id="CHEBI:30616"/>
        <dbReference type="ChEBI" id="CHEBI:61977"/>
        <dbReference type="ChEBI" id="CHEBI:456216"/>
        <dbReference type="EC" id="2.7.11.1"/>
    </reaction>
</comment>
<dbReference type="GO" id="GO:0004674">
    <property type="term" value="F:protein serine/threonine kinase activity"/>
    <property type="evidence" value="ECO:0007669"/>
    <property type="project" value="UniProtKB-KW"/>
</dbReference>
<dbReference type="GO" id="GO:0050684">
    <property type="term" value="P:regulation of mRNA processing"/>
    <property type="evidence" value="ECO:0007669"/>
    <property type="project" value="TreeGrafter"/>
</dbReference>
<evidence type="ECO:0000256" key="8">
    <source>
        <dbReference type="ARBA" id="ARBA00022741"/>
    </source>
</evidence>
<dbReference type="PROSITE" id="PS50011">
    <property type="entry name" value="PROTEIN_KINASE_DOM"/>
    <property type="match status" value="1"/>
</dbReference>
<evidence type="ECO:0000256" key="14">
    <source>
        <dbReference type="ARBA" id="ARBA00048679"/>
    </source>
</evidence>
<evidence type="ECO:0000256" key="9">
    <source>
        <dbReference type="ARBA" id="ARBA00022777"/>
    </source>
</evidence>
<accession>A0A553I655</accession>
<dbReference type="Gene3D" id="3.30.200.20">
    <property type="entry name" value="Phosphorylase Kinase, domain 1"/>
    <property type="match status" value="1"/>
</dbReference>
<keyword evidence="8 15" id="KW-0547">Nucleotide-binding</keyword>
<evidence type="ECO:0000256" key="1">
    <source>
        <dbReference type="ARBA" id="ARBA00003747"/>
    </source>
</evidence>
<dbReference type="Gene3D" id="1.10.510.10">
    <property type="entry name" value="Transferase(Phosphotransferase) domain 1"/>
    <property type="match status" value="1"/>
</dbReference>
<dbReference type="InterPro" id="IPR008266">
    <property type="entry name" value="Tyr_kinase_AS"/>
</dbReference>
<keyword evidence="9" id="KW-0418">Kinase</keyword>
<dbReference type="GO" id="GO:0000245">
    <property type="term" value="P:spliceosomal complex assembly"/>
    <property type="evidence" value="ECO:0007669"/>
    <property type="project" value="TreeGrafter"/>
</dbReference>
<feature type="domain" description="Protein kinase" evidence="16">
    <location>
        <begin position="68"/>
        <end position="469"/>
    </location>
</feature>
<dbReference type="InterPro" id="IPR051334">
    <property type="entry name" value="SRPK"/>
</dbReference>
<evidence type="ECO:0000256" key="10">
    <source>
        <dbReference type="ARBA" id="ARBA00022840"/>
    </source>
</evidence>
<feature type="binding site" evidence="15">
    <location>
        <position position="97"/>
    </location>
    <ligand>
        <name>ATP</name>
        <dbReference type="ChEBI" id="CHEBI:30616"/>
    </ligand>
</feature>
<gene>
    <name evidence="17" type="ORF">FHL15_003229</name>
</gene>
<dbReference type="EMBL" id="VFLP01000014">
    <property type="protein sequence ID" value="TRX95675.1"/>
    <property type="molecule type" value="Genomic_DNA"/>
</dbReference>
<evidence type="ECO:0000259" key="16">
    <source>
        <dbReference type="PROSITE" id="PS50011"/>
    </source>
</evidence>
<evidence type="ECO:0000256" key="13">
    <source>
        <dbReference type="ARBA" id="ARBA00047899"/>
    </source>
</evidence>
<dbReference type="InterPro" id="IPR011009">
    <property type="entry name" value="Kinase-like_dom_sf"/>
</dbReference>
<evidence type="ECO:0000256" key="7">
    <source>
        <dbReference type="ARBA" id="ARBA00022679"/>
    </source>
</evidence>
<evidence type="ECO:0000256" key="12">
    <source>
        <dbReference type="ARBA" id="ARBA00033194"/>
    </source>
</evidence>
<dbReference type="AlphaFoldDB" id="A0A553I655"/>
<evidence type="ECO:0000313" key="17">
    <source>
        <dbReference type="EMBL" id="TRX95675.1"/>
    </source>
</evidence>
<dbReference type="STRING" id="2512241.A0A553I655"/>
<dbReference type="PROSITE" id="PS00109">
    <property type="entry name" value="PROTEIN_KINASE_TYR"/>
    <property type="match status" value="1"/>
</dbReference>
<keyword evidence="10 15" id="KW-0067">ATP-binding</keyword>
<dbReference type="GO" id="GO:0005524">
    <property type="term" value="F:ATP binding"/>
    <property type="evidence" value="ECO:0007669"/>
    <property type="project" value="UniProtKB-UniRule"/>
</dbReference>
<evidence type="ECO:0000313" key="18">
    <source>
        <dbReference type="Proteomes" id="UP000319160"/>
    </source>
</evidence>
<evidence type="ECO:0000256" key="3">
    <source>
        <dbReference type="ARBA" id="ARBA00012513"/>
    </source>
</evidence>
<dbReference type="EC" id="2.7.11.1" evidence="3"/>
<reference evidence="18" key="1">
    <citation type="submission" date="2019-06" db="EMBL/GenBank/DDBJ databases">
        <title>Draft genome sequence of the griseofulvin-producing fungus Xylaria cubensis strain G536.</title>
        <authorList>
            <person name="Mead M.E."/>
            <person name="Raja H.A."/>
            <person name="Steenwyk J.L."/>
            <person name="Knowles S.L."/>
            <person name="Oberlies N.H."/>
            <person name="Rokas A."/>
        </authorList>
    </citation>
    <scope>NUCLEOTIDE SEQUENCE [LARGE SCALE GENOMIC DNA]</scope>
    <source>
        <strain evidence="18">G536</strain>
    </source>
</reference>
<dbReference type="PROSITE" id="PS00107">
    <property type="entry name" value="PROTEIN_KINASE_ATP"/>
    <property type="match status" value="1"/>
</dbReference>
<dbReference type="PANTHER" id="PTHR47634">
    <property type="entry name" value="PROTEIN KINASE DOMAIN-CONTAINING PROTEIN-RELATED"/>
    <property type="match status" value="1"/>
</dbReference>
<comment type="function">
    <text evidence="1">Component of the EKC/KEOPS complex that is required for the formation of a threonylcarbamoyl group on adenosine at position 37 (t(6)A37) in tRNAs that read codons beginning with adenine. The complex is probably involved in the transfer of the threonylcarbamoyl moiety of threonylcarbamoyl-AMP (TC-AMP) to the N6 group of A37. BUD32 has ATPase activity in the context of the EKC/KEOPS complex and likely plays a supporting role to the catalytic subunit KAE1. The EKC/KEOPS complex also promotes both telomere uncapping and telomere elongation. The complex is required for efficient recruitment of transcriptional coactivators.</text>
</comment>
<evidence type="ECO:0000256" key="15">
    <source>
        <dbReference type="PROSITE-ProRule" id="PRU10141"/>
    </source>
</evidence>
<dbReference type="InterPro" id="IPR017441">
    <property type="entry name" value="Protein_kinase_ATP_BS"/>
</dbReference>
<comment type="caution">
    <text evidence="17">The sequence shown here is derived from an EMBL/GenBank/DDBJ whole genome shotgun (WGS) entry which is preliminary data.</text>
</comment>
<dbReference type="PANTHER" id="PTHR47634:SF9">
    <property type="entry name" value="PROTEIN KINASE DOMAIN-CONTAINING PROTEIN-RELATED"/>
    <property type="match status" value="1"/>
</dbReference>
<evidence type="ECO:0000256" key="4">
    <source>
        <dbReference type="ARBA" id="ARBA00013948"/>
    </source>
</evidence>
<dbReference type="Proteomes" id="UP000319160">
    <property type="component" value="Unassembled WGS sequence"/>
</dbReference>
<comment type="subunit">
    <text evidence="2">Component of the EKC/KEOPS complex composed of at least BUD32, CGI121, GON7, KAE1 and PCC1; the whole complex dimerizes.</text>
</comment>
<dbReference type="SUPFAM" id="SSF56112">
    <property type="entry name" value="Protein kinase-like (PK-like)"/>
    <property type="match status" value="1"/>
</dbReference>
<evidence type="ECO:0000256" key="11">
    <source>
        <dbReference type="ARBA" id="ARBA00030980"/>
    </source>
</evidence>
<comment type="catalytic activity">
    <reaction evidence="14">
        <text>L-seryl-[protein] + ATP = O-phospho-L-seryl-[protein] + ADP + H(+)</text>
        <dbReference type="Rhea" id="RHEA:17989"/>
        <dbReference type="Rhea" id="RHEA-COMP:9863"/>
        <dbReference type="Rhea" id="RHEA-COMP:11604"/>
        <dbReference type="ChEBI" id="CHEBI:15378"/>
        <dbReference type="ChEBI" id="CHEBI:29999"/>
        <dbReference type="ChEBI" id="CHEBI:30616"/>
        <dbReference type="ChEBI" id="CHEBI:83421"/>
        <dbReference type="ChEBI" id="CHEBI:456216"/>
        <dbReference type="EC" id="2.7.11.1"/>
    </reaction>
</comment>